<dbReference type="Pfam" id="PF00528">
    <property type="entry name" value="BPD_transp_1"/>
    <property type="match status" value="1"/>
</dbReference>
<dbReference type="GO" id="GO:0055085">
    <property type="term" value="P:transmembrane transport"/>
    <property type="evidence" value="ECO:0007669"/>
    <property type="project" value="InterPro"/>
</dbReference>
<dbReference type="SUPFAM" id="SSF161098">
    <property type="entry name" value="MetI-like"/>
    <property type="match status" value="1"/>
</dbReference>
<name>A0A7T0LKN1_9ACTO</name>
<keyword evidence="4 7" id="KW-0812">Transmembrane</keyword>
<dbReference type="EMBL" id="CP063989">
    <property type="protein sequence ID" value="QPL05083.1"/>
    <property type="molecule type" value="Genomic_DNA"/>
</dbReference>
<reference evidence="9 10" key="1">
    <citation type="submission" date="2020-11" db="EMBL/GenBank/DDBJ databases">
        <title>Actinomyces sp. ZJ750.</title>
        <authorList>
            <person name="Zhou J."/>
        </authorList>
    </citation>
    <scope>NUCLEOTIDE SEQUENCE [LARGE SCALE GENOMIC DNA]</scope>
    <source>
        <strain evidence="9 10">ZJ750</strain>
    </source>
</reference>
<keyword evidence="6 7" id="KW-0472">Membrane</keyword>
<comment type="similarity">
    <text evidence="7">Belongs to the binding-protein-dependent transport system permease family.</text>
</comment>
<feature type="transmembrane region" description="Helical" evidence="7">
    <location>
        <begin position="87"/>
        <end position="108"/>
    </location>
</feature>
<feature type="transmembrane region" description="Helical" evidence="7">
    <location>
        <begin position="160"/>
        <end position="180"/>
    </location>
</feature>
<feature type="transmembrane region" description="Helical" evidence="7">
    <location>
        <begin position="222"/>
        <end position="239"/>
    </location>
</feature>
<evidence type="ECO:0000256" key="7">
    <source>
        <dbReference type="RuleBase" id="RU363032"/>
    </source>
</evidence>
<dbReference type="CDD" id="cd06261">
    <property type="entry name" value="TM_PBP2"/>
    <property type="match status" value="1"/>
</dbReference>
<dbReference type="PROSITE" id="PS50928">
    <property type="entry name" value="ABC_TM1"/>
    <property type="match status" value="1"/>
</dbReference>
<feature type="transmembrane region" description="Helical" evidence="7">
    <location>
        <begin position="274"/>
        <end position="296"/>
    </location>
</feature>
<dbReference type="PANTHER" id="PTHR43005">
    <property type="entry name" value="BLR7065 PROTEIN"/>
    <property type="match status" value="1"/>
</dbReference>
<dbReference type="Gene3D" id="1.10.3720.10">
    <property type="entry name" value="MetI-like"/>
    <property type="match status" value="1"/>
</dbReference>
<organism evidence="9 10">
    <name type="scientific">Actinomyces respiraculi</name>
    <dbReference type="NCBI Taxonomy" id="2744574"/>
    <lineage>
        <taxon>Bacteria</taxon>
        <taxon>Bacillati</taxon>
        <taxon>Actinomycetota</taxon>
        <taxon>Actinomycetes</taxon>
        <taxon>Actinomycetales</taxon>
        <taxon>Actinomycetaceae</taxon>
        <taxon>Actinomyces</taxon>
    </lineage>
</organism>
<feature type="domain" description="ABC transmembrane type-1" evidence="8">
    <location>
        <begin position="83"/>
        <end position="295"/>
    </location>
</feature>
<protein>
    <submittedName>
        <fullName evidence="9">Sugar ABC transporter permease</fullName>
    </submittedName>
</protein>
<keyword evidence="2 7" id="KW-0813">Transport</keyword>
<evidence type="ECO:0000259" key="8">
    <source>
        <dbReference type="PROSITE" id="PS50928"/>
    </source>
</evidence>
<dbReference type="Proteomes" id="UP000594637">
    <property type="component" value="Chromosome"/>
</dbReference>
<evidence type="ECO:0000256" key="5">
    <source>
        <dbReference type="ARBA" id="ARBA00022989"/>
    </source>
</evidence>
<evidence type="ECO:0000256" key="3">
    <source>
        <dbReference type="ARBA" id="ARBA00022475"/>
    </source>
</evidence>
<dbReference type="PANTHER" id="PTHR43005:SF1">
    <property type="entry name" value="SPERMIDINE_PUTRESCINE TRANSPORT SYSTEM PERMEASE PROTEIN"/>
    <property type="match status" value="1"/>
</dbReference>
<keyword evidence="5 7" id="KW-1133">Transmembrane helix</keyword>
<evidence type="ECO:0000256" key="4">
    <source>
        <dbReference type="ARBA" id="ARBA00022692"/>
    </source>
</evidence>
<dbReference type="KEGG" id="arep:ID810_10130"/>
<keyword evidence="3" id="KW-1003">Cell membrane</keyword>
<feature type="transmembrane region" description="Helical" evidence="7">
    <location>
        <begin position="120"/>
        <end position="140"/>
    </location>
</feature>
<dbReference type="AlphaFoldDB" id="A0A7T0LKN1"/>
<gene>
    <name evidence="9" type="ORF">ID810_10130</name>
</gene>
<accession>A0A7T0LKN1</accession>
<evidence type="ECO:0000313" key="10">
    <source>
        <dbReference type="Proteomes" id="UP000594637"/>
    </source>
</evidence>
<evidence type="ECO:0000256" key="2">
    <source>
        <dbReference type="ARBA" id="ARBA00022448"/>
    </source>
</evidence>
<proteinExistence type="inferred from homology"/>
<dbReference type="InterPro" id="IPR035906">
    <property type="entry name" value="MetI-like_sf"/>
</dbReference>
<feature type="transmembrane region" description="Helical" evidence="7">
    <location>
        <begin position="20"/>
        <end position="42"/>
    </location>
</feature>
<evidence type="ECO:0000256" key="1">
    <source>
        <dbReference type="ARBA" id="ARBA00004651"/>
    </source>
</evidence>
<sequence length="305" mass="33460">MMTSTTETPARRAMRLKEELAKWTFLAPALLFLVLFFGYPIVKNVMMSVQEYTTRTFYTGEAPWVGFDNYIAVVSSSVFGTAMLNTLLFTVGSIAGQFTIGLALAVFFKKRFPLNGVMRSLMLLPWLLPMIVSSAIWKWMLDKDSGIINEILGVVGVDAVPWLTSTNVALAAVVIVNIWLGIPFNMTILYSGLQDIPDELYEAAALDGAVGWRAFRSITWPLLRPVVSVVLILGVVYTLKVLDIILGLTDGGPANATVTLATQSYKLSFANFEFGQGAALGNILVIISLVFAVVYLRVSHAEKED</sequence>
<dbReference type="InterPro" id="IPR000515">
    <property type="entry name" value="MetI-like"/>
</dbReference>
<comment type="subcellular location">
    <subcellularLocation>
        <location evidence="1 7">Cell membrane</location>
        <topology evidence="1 7">Multi-pass membrane protein</topology>
    </subcellularLocation>
</comment>
<keyword evidence="10" id="KW-1185">Reference proteome</keyword>
<evidence type="ECO:0000256" key="6">
    <source>
        <dbReference type="ARBA" id="ARBA00023136"/>
    </source>
</evidence>
<evidence type="ECO:0000313" key="9">
    <source>
        <dbReference type="EMBL" id="QPL05083.1"/>
    </source>
</evidence>
<dbReference type="GO" id="GO:0005886">
    <property type="term" value="C:plasma membrane"/>
    <property type="evidence" value="ECO:0007669"/>
    <property type="project" value="UniProtKB-SubCell"/>
</dbReference>